<name>A0A421B3Z2_9PSEU</name>
<keyword evidence="4" id="KW-1185">Reference proteome</keyword>
<feature type="domain" description="DUF1206" evidence="2">
    <location>
        <begin position="102"/>
        <end position="172"/>
    </location>
</feature>
<dbReference type="AlphaFoldDB" id="A0A421B3Z2"/>
<dbReference type="EMBL" id="RCDD01000002">
    <property type="protein sequence ID" value="RLK59010.1"/>
    <property type="molecule type" value="Genomic_DNA"/>
</dbReference>
<keyword evidence="1" id="KW-0472">Membrane</keyword>
<keyword evidence="1" id="KW-1133">Transmembrane helix</keyword>
<feature type="transmembrane region" description="Helical" evidence="1">
    <location>
        <begin position="142"/>
        <end position="167"/>
    </location>
</feature>
<evidence type="ECO:0000256" key="1">
    <source>
        <dbReference type="SAM" id="Phobius"/>
    </source>
</evidence>
<dbReference type="InterPro" id="IPR009597">
    <property type="entry name" value="DUF1206"/>
</dbReference>
<feature type="transmembrane region" description="Helical" evidence="1">
    <location>
        <begin position="203"/>
        <end position="220"/>
    </location>
</feature>
<organism evidence="3 4">
    <name type="scientific">Actinokineospora cianjurensis</name>
    <dbReference type="NCBI Taxonomy" id="585224"/>
    <lineage>
        <taxon>Bacteria</taxon>
        <taxon>Bacillati</taxon>
        <taxon>Actinomycetota</taxon>
        <taxon>Actinomycetes</taxon>
        <taxon>Pseudonocardiales</taxon>
        <taxon>Pseudonocardiaceae</taxon>
        <taxon>Actinokineospora</taxon>
    </lineage>
</organism>
<protein>
    <submittedName>
        <fullName evidence="3">Uncharacterized protein DUF1206</fullName>
    </submittedName>
</protein>
<sequence>MSTVAQVRRHPAVQTLGRIGLVFYGGVHLIIAWLAIQVVVGQTGEQTDSKGAIAEVAETSAGPVLLWALTIGLFLFALWQVTEGLAGYTYVAKPRKRLAKRLGAGARAITATGIGIAALDFARGAGSTDSTGKQQALTAKVLALPFGQVLVGLVALGVFVIAAVIFYKGVKRSFERDLDMSELPAGTRGLVRHVGRAGWIGKGLAYGVIAVLVGLAAFHGDPAHSGGMDKALHTVAAQPYGVVLLAVIAVGLAAFGVYCFAAAKAHRD</sequence>
<feature type="transmembrane region" description="Helical" evidence="1">
    <location>
        <begin position="60"/>
        <end position="81"/>
    </location>
</feature>
<feature type="domain" description="DUF1206" evidence="2">
    <location>
        <begin position="197"/>
        <end position="263"/>
    </location>
</feature>
<proteinExistence type="predicted"/>
<evidence type="ECO:0000313" key="4">
    <source>
        <dbReference type="Proteomes" id="UP000282454"/>
    </source>
</evidence>
<feature type="transmembrane region" description="Helical" evidence="1">
    <location>
        <begin position="240"/>
        <end position="263"/>
    </location>
</feature>
<feature type="transmembrane region" description="Helical" evidence="1">
    <location>
        <begin position="21"/>
        <end position="40"/>
    </location>
</feature>
<comment type="caution">
    <text evidence="3">The sequence shown here is derived from an EMBL/GenBank/DDBJ whole genome shotgun (WGS) entry which is preliminary data.</text>
</comment>
<gene>
    <name evidence="3" type="ORF">CLV68_3492</name>
</gene>
<feature type="transmembrane region" description="Helical" evidence="1">
    <location>
        <begin position="102"/>
        <end position="122"/>
    </location>
</feature>
<feature type="domain" description="DUF1206" evidence="2">
    <location>
        <begin position="19"/>
        <end position="85"/>
    </location>
</feature>
<evidence type="ECO:0000313" key="3">
    <source>
        <dbReference type="EMBL" id="RLK59010.1"/>
    </source>
</evidence>
<evidence type="ECO:0000259" key="2">
    <source>
        <dbReference type="Pfam" id="PF06724"/>
    </source>
</evidence>
<dbReference type="Pfam" id="PF06724">
    <property type="entry name" value="DUF1206"/>
    <property type="match status" value="3"/>
</dbReference>
<keyword evidence="1" id="KW-0812">Transmembrane</keyword>
<accession>A0A421B3Z2</accession>
<dbReference type="Proteomes" id="UP000282454">
    <property type="component" value="Unassembled WGS sequence"/>
</dbReference>
<reference evidence="3 4" key="1">
    <citation type="submission" date="2018-10" db="EMBL/GenBank/DDBJ databases">
        <title>Genomic Encyclopedia of Archaeal and Bacterial Type Strains, Phase II (KMG-II): from individual species to whole genera.</title>
        <authorList>
            <person name="Goeker M."/>
        </authorList>
    </citation>
    <scope>NUCLEOTIDE SEQUENCE [LARGE SCALE GENOMIC DNA]</scope>
    <source>
        <strain evidence="3 4">DSM 45657</strain>
    </source>
</reference>